<dbReference type="EMBL" id="BMGR01000009">
    <property type="protein sequence ID" value="GGG09607.1"/>
    <property type="molecule type" value="Genomic_DNA"/>
</dbReference>
<keyword evidence="3" id="KW-1185">Reference proteome</keyword>
<keyword evidence="1" id="KW-1133">Transmembrane helix</keyword>
<dbReference type="RefSeq" id="WP_188531698.1">
    <property type="nucleotide sequence ID" value="NZ_BMGR01000009.1"/>
</dbReference>
<protein>
    <submittedName>
        <fullName evidence="2">Uncharacterized protein</fullName>
    </submittedName>
</protein>
<accession>A0A917D4D9</accession>
<reference evidence="2" key="1">
    <citation type="journal article" date="2014" name="Int. J. Syst. Evol. Microbiol.">
        <title>Complete genome sequence of Corynebacterium casei LMG S-19264T (=DSM 44701T), isolated from a smear-ripened cheese.</title>
        <authorList>
            <consortium name="US DOE Joint Genome Institute (JGI-PGF)"/>
            <person name="Walter F."/>
            <person name="Albersmeier A."/>
            <person name="Kalinowski J."/>
            <person name="Ruckert C."/>
        </authorList>
    </citation>
    <scope>NUCLEOTIDE SEQUENCE</scope>
    <source>
        <strain evidence="2">CGMCC 1.12987</strain>
    </source>
</reference>
<evidence type="ECO:0000256" key="1">
    <source>
        <dbReference type="SAM" id="Phobius"/>
    </source>
</evidence>
<dbReference type="AlphaFoldDB" id="A0A917D4D9"/>
<keyword evidence="1" id="KW-0472">Membrane</keyword>
<evidence type="ECO:0000313" key="2">
    <source>
        <dbReference type="EMBL" id="GGG09607.1"/>
    </source>
</evidence>
<reference evidence="2" key="2">
    <citation type="submission" date="2020-09" db="EMBL/GenBank/DDBJ databases">
        <authorList>
            <person name="Sun Q."/>
            <person name="Zhou Y."/>
        </authorList>
    </citation>
    <scope>NUCLEOTIDE SEQUENCE</scope>
    <source>
        <strain evidence="2">CGMCC 1.12987</strain>
    </source>
</reference>
<feature type="transmembrane region" description="Helical" evidence="1">
    <location>
        <begin position="6"/>
        <end position="30"/>
    </location>
</feature>
<keyword evidence="1" id="KW-0812">Transmembrane</keyword>
<gene>
    <name evidence="2" type="ORF">GCM10010916_28090</name>
</gene>
<name>A0A917D4D9_9BACL</name>
<proteinExistence type="predicted"/>
<comment type="caution">
    <text evidence="2">The sequence shown here is derived from an EMBL/GenBank/DDBJ whole genome shotgun (WGS) entry which is preliminary data.</text>
</comment>
<dbReference type="Proteomes" id="UP000644756">
    <property type="component" value="Unassembled WGS sequence"/>
</dbReference>
<organism evidence="2 3">
    <name type="scientific">Paenibacillus abyssi</name>
    <dbReference type="NCBI Taxonomy" id="1340531"/>
    <lineage>
        <taxon>Bacteria</taxon>
        <taxon>Bacillati</taxon>
        <taxon>Bacillota</taxon>
        <taxon>Bacilli</taxon>
        <taxon>Bacillales</taxon>
        <taxon>Paenibacillaceae</taxon>
        <taxon>Paenibacillus</taxon>
    </lineage>
</organism>
<sequence length="55" mass="6457">MKEYALLGVWLVGLFGIIAIVIVCVARMVIMDSMSYDRKFLWHQQQEEIKETPKK</sequence>
<evidence type="ECO:0000313" key="3">
    <source>
        <dbReference type="Proteomes" id="UP000644756"/>
    </source>
</evidence>